<dbReference type="OrthoDB" id="1072575at2"/>
<evidence type="ECO:0000313" key="2">
    <source>
        <dbReference type="Proteomes" id="UP000236182"/>
    </source>
</evidence>
<dbReference type="Proteomes" id="UP000236182">
    <property type="component" value="Unassembled WGS sequence"/>
</dbReference>
<comment type="caution">
    <text evidence="1">The sequence shown here is derived from an EMBL/GenBank/DDBJ whole genome shotgun (WGS) entry which is preliminary data.</text>
</comment>
<evidence type="ECO:0000313" key="1">
    <source>
        <dbReference type="EMBL" id="PWN62317.1"/>
    </source>
</evidence>
<dbReference type="EMBL" id="PPEI02000005">
    <property type="protein sequence ID" value="PWN62317.1"/>
    <property type="molecule type" value="Genomic_DNA"/>
</dbReference>
<sequence>MKIFDLNLKKHALQLIPPFLRDDIFAAWTLAFIAPLSDLYQLFLQNRDQNIIKLKFNYQTCSIEYRLNDKFDALYRRIKIKKSIIYNGLYIYSDSEIDPNNPDYYSDNTANKMKWINGDEKPLYLYTEAELYSEYDFIVEIPNSGINQIQLRAEIDFYILQSKQYQIVINNEI</sequence>
<keyword evidence="2" id="KW-1185">Reference proteome</keyword>
<gene>
    <name evidence="1" type="ORF">C1638_017650</name>
</gene>
<reference evidence="1" key="1">
    <citation type="submission" date="2018-04" db="EMBL/GenBank/DDBJ databases">
        <title>Draft Genome Sequences of Chryseobacterium lactis NCTC11390T isolated from milk, Chryseobacterium oncorhynchi 701B-08T from rainbow trout, and Chryseobacterium viscerum 687B-08T from diseased fish.</title>
        <authorList>
            <person name="Jeong J.-J."/>
            <person name="Lee Y.J."/>
            <person name="Pathiraja D."/>
            <person name="Park B."/>
            <person name="Choi I.-G."/>
            <person name="Kim K.D."/>
        </authorList>
    </citation>
    <scope>NUCLEOTIDE SEQUENCE [LARGE SCALE GENOMIC DNA]</scope>
    <source>
        <strain evidence="1">701B-08</strain>
    </source>
</reference>
<proteinExistence type="predicted"/>
<accession>A0A316WM25</accession>
<dbReference type="AlphaFoldDB" id="A0A316WM25"/>
<name>A0A316WM25_9FLAO</name>
<protein>
    <submittedName>
        <fullName evidence="1">Uncharacterized protein</fullName>
    </submittedName>
</protein>
<dbReference type="RefSeq" id="WP_109623168.1">
    <property type="nucleotide sequence ID" value="NZ_PPEI02000005.1"/>
</dbReference>
<organism evidence="1 2">
    <name type="scientific">Chryseobacterium oncorhynchi</name>
    <dbReference type="NCBI Taxonomy" id="741074"/>
    <lineage>
        <taxon>Bacteria</taxon>
        <taxon>Pseudomonadati</taxon>
        <taxon>Bacteroidota</taxon>
        <taxon>Flavobacteriia</taxon>
        <taxon>Flavobacteriales</taxon>
        <taxon>Weeksellaceae</taxon>
        <taxon>Chryseobacterium group</taxon>
        <taxon>Chryseobacterium</taxon>
    </lineage>
</organism>